<dbReference type="InterPro" id="IPR003593">
    <property type="entry name" value="AAA+_ATPase"/>
</dbReference>
<feature type="domain" description="ABC transporter" evidence="5">
    <location>
        <begin position="490"/>
        <end position="726"/>
    </location>
</feature>
<dbReference type="InterPro" id="IPR050611">
    <property type="entry name" value="ABCF"/>
</dbReference>
<feature type="compositionally biased region" description="Acidic residues" evidence="4">
    <location>
        <begin position="696"/>
        <end position="715"/>
    </location>
</feature>
<dbReference type="EMBL" id="JANBVO010000040">
    <property type="protein sequence ID" value="KAJ9136430.1"/>
    <property type="molecule type" value="Genomic_DNA"/>
</dbReference>
<organism evidence="6 7">
    <name type="scientific">Pleurostoma richardsiae</name>
    <dbReference type="NCBI Taxonomy" id="41990"/>
    <lineage>
        <taxon>Eukaryota</taxon>
        <taxon>Fungi</taxon>
        <taxon>Dikarya</taxon>
        <taxon>Ascomycota</taxon>
        <taxon>Pezizomycotina</taxon>
        <taxon>Sordariomycetes</taxon>
        <taxon>Sordariomycetidae</taxon>
        <taxon>Calosphaeriales</taxon>
        <taxon>Pleurostomataceae</taxon>
        <taxon>Pleurostoma</taxon>
    </lineage>
</organism>
<dbReference type="GO" id="GO:0005524">
    <property type="term" value="F:ATP binding"/>
    <property type="evidence" value="ECO:0007669"/>
    <property type="project" value="UniProtKB-KW"/>
</dbReference>
<keyword evidence="1" id="KW-0677">Repeat</keyword>
<feature type="region of interest" description="Disordered" evidence="4">
    <location>
        <begin position="693"/>
        <end position="720"/>
    </location>
</feature>
<keyword evidence="3" id="KW-0067">ATP-binding</keyword>
<keyword evidence="7" id="KW-1185">Reference proteome</keyword>
<dbReference type="SUPFAM" id="SSF52540">
    <property type="entry name" value="P-loop containing nucleoside triphosphate hydrolases"/>
    <property type="match status" value="2"/>
</dbReference>
<dbReference type="Gene3D" id="3.40.50.300">
    <property type="entry name" value="P-loop containing nucleotide triphosphate hydrolases"/>
    <property type="match status" value="2"/>
</dbReference>
<protein>
    <submittedName>
        <fullName evidence="6">ABC transporter</fullName>
    </submittedName>
</protein>
<dbReference type="GO" id="GO:0016887">
    <property type="term" value="F:ATP hydrolysis activity"/>
    <property type="evidence" value="ECO:0007669"/>
    <property type="project" value="InterPro"/>
</dbReference>
<dbReference type="AlphaFoldDB" id="A0AA38VMG5"/>
<dbReference type="CDD" id="cd03221">
    <property type="entry name" value="ABCF_EF-3"/>
    <property type="match status" value="1"/>
</dbReference>
<evidence type="ECO:0000256" key="2">
    <source>
        <dbReference type="ARBA" id="ARBA00022741"/>
    </source>
</evidence>
<evidence type="ECO:0000256" key="1">
    <source>
        <dbReference type="ARBA" id="ARBA00022737"/>
    </source>
</evidence>
<feature type="domain" description="ABC transporter" evidence="5">
    <location>
        <begin position="33"/>
        <end position="389"/>
    </location>
</feature>
<dbReference type="InterPro" id="IPR003439">
    <property type="entry name" value="ABC_transporter-like_ATP-bd"/>
</dbReference>
<dbReference type="InterPro" id="IPR027417">
    <property type="entry name" value="P-loop_NTPase"/>
</dbReference>
<comment type="caution">
    <text evidence="6">The sequence shown here is derived from an EMBL/GenBank/DDBJ whole genome shotgun (WGS) entry which is preliminary data.</text>
</comment>
<accession>A0AA38VMG5</accession>
<sequence>MTSIAAESVSTILVSCKQTRFHIESPNYRELDIEGLNITVTSADKPAAGKGKAKAKAEGTEILSNAKLRLKAGQRYALVGRNGSGKSTLLKAIAEKLIPGIPEETRVSILQQTDTQDVNTDVPPEDTTSQVKDVAGSRTVLEDVIDKATARNELEQEITELSSGINSHDGYGALRALRKLRHERLQKRHFVLDKDARLRSGARGLQARKALLAHEKEVAESASLQEQNDEEIAAEVLKAETQEAVDMLADLQLQVDPSRLADVESRAKKILTGLGFSEAYMNKPVSSLSGGWQMRTALATALLQEADILILDEPTNFLDLLGIIWLQRYLQSLEDTLPDPPTLILVSHDRDFVSLCTDLLVLKDKELTYFHGDLPIYESSTAERRQHLTKMKDAQEKQRAHIQQTIQRNVREGKKNDDDNRLRQAKSRQRKLDDRWGLEVSAKGGRFKLNRDLPGFHLTSRAEIDIPLDERAASVALPAPLELRFPGALISLEGASFRYPAPASTKGKKPPAQSPQVLTDVTLTVHMGDRVGILGLNGAGKSTLIKLLVGTERPTRGTVTTHPRLRLGYYSQHAVEQLLALGRSEPDLTALALLAREVPAGELGEGDLRGLLGSLGLAGRAAAGVPLRRLSGGQLVRCGLARVLWQRPQCLVLDEVTTHLDYSTVRALRGALRGWEGAVVLASHDRWFMRGAVEGSADEEGGEGDEGSEDEDEVGEGAVPRSRAVYRLSKGALTRLEGGVQEFEDLMEKRVRKLLASP</sequence>
<evidence type="ECO:0000313" key="6">
    <source>
        <dbReference type="EMBL" id="KAJ9136430.1"/>
    </source>
</evidence>
<dbReference type="SMART" id="SM00382">
    <property type="entry name" value="AAA"/>
    <property type="match status" value="2"/>
</dbReference>
<dbReference type="PROSITE" id="PS50893">
    <property type="entry name" value="ABC_TRANSPORTER_2"/>
    <property type="match status" value="2"/>
</dbReference>
<evidence type="ECO:0000256" key="4">
    <source>
        <dbReference type="SAM" id="MobiDB-lite"/>
    </source>
</evidence>
<dbReference type="PANTHER" id="PTHR19211">
    <property type="entry name" value="ATP-BINDING TRANSPORT PROTEIN-RELATED"/>
    <property type="match status" value="1"/>
</dbReference>
<dbReference type="Proteomes" id="UP001174694">
    <property type="component" value="Unassembled WGS sequence"/>
</dbReference>
<proteinExistence type="predicted"/>
<evidence type="ECO:0000256" key="3">
    <source>
        <dbReference type="ARBA" id="ARBA00022840"/>
    </source>
</evidence>
<dbReference type="InterPro" id="IPR032781">
    <property type="entry name" value="ABC_tran_Xtn"/>
</dbReference>
<dbReference type="Pfam" id="PF00005">
    <property type="entry name" value="ABC_tran"/>
    <property type="match status" value="2"/>
</dbReference>
<dbReference type="Pfam" id="PF12848">
    <property type="entry name" value="ABC_tran_Xtn"/>
    <property type="match status" value="1"/>
</dbReference>
<keyword evidence="2" id="KW-0547">Nucleotide-binding</keyword>
<reference evidence="6" key="1">
    <citation type="submission" date="2022-07" db="EMBL/GenBank/DDBJ databases">
        <title>Fungi with potential for degradation of polypropylene.</title>
        <authorList>
            <person name="Gostincar C."/>
        </authorList>
    </citation>
    <scope>NUCLEOTIDE SEQUENCE</scope>
    <source>
        <strain evidence="6">EXF-13308</strain>
    </source>
</reference>
<evidence type="ECO:0000259" key="5">
    <source>
        <dbReference type="PROSITE" id="PS50893"/>
    </source>
</evidence>
<dbReference type="PANTHER" id="PTHR19211:SF135">
    <property type="entry name" value="ATPASE, PUTATIVE (AFU_ORTHOLOGUE AFUA_1G16440)-RELATED"/>
    <property type="match status" value="1"/>
</dbReference>
<evidence type="ECO:0000313" key="7">
    <source>
        <dbReference type="Proteomes" id="UP001174694"/>
    </source>
</evidence>
<gene>
    <name evidence="6" type="ORF">NKR23_g9868</name>
</gene>
<name>A0AA38VMG5_9PEZI</name>